<sequence length="393" mass="40777">MLDLETLRIVQASVGALTFVLVYFGTYRSTRAAYARWWSLVVVFSTVSSTLYLLDTGAGVPVADALGNALAVLSGGMAWAAARSLRGLTVSALQLAVVPAVIAVATLLSPRSDAVVAGTGFLVAGMAAQFGLAARRLWILRSEQEGAETGDPRAGIRAALSSVALAASVLAGFYAIRAVAYVALGPESKAYTVWAGPDATTVVVMLAMVTVTYSVTEISRFEVAEAWRRRAERDDLTGLLTRDPFLRQGAVALAATPGAPTSVMLADFDRFKELNDTFGHAEGDAALVAFAAACREVLGPDALACRWGGEEFAAVLEGVDAEAAVAVAGEARPPDGGPCGRCPGGHHGELWARGGLAGEALVDVLERADEALYLAKAAGRDRAVVHGEEPASS</sequence>
<accession>A0ABQ6ICJ1</accession>
<dbReference type="Proteomes" id="UP001157125">
    <property type="component" value="Unassembled WGS sequence"/>
</dbReference>
<dbReference type="InterPro" id="IPR000160">
    <property type="entry name" value="GGDEF_dom"/>
</dbReference>
<keyword evidence="4" id="KW-1185">Reference proteome</keyword>
<keyword evidence="1" id="KW-1133">Transmembrane helix</keyword>
<feature type="transmembrane region" description="Helical" evidence="1">
    <location>
        <begin position="114"/>
        <end position="134"/>
    </location>
</feature>
<dbReference type="InterPro" id="IPR043128">
    <property type="entry name" value="Rev_trsase/Diguanyl_cyclase"/>
</dbReference>
<organism evidence="3 4">
    <name type="scientific">Demequina litorisediminis</name>
    <dbReference type="NCBI Taxonomy" id="1849022"/>
    <lineage>
        <taxon>Bacteria</taxon>
        <taxon>Bacillati</taxon>
        <taxon>Actinomycetota</taxon>
        <taxon>Actinomycetes</taxon>
        <taxon>Micrococcales</taxon>
        <taxon>Demequinaceae</taxon>
        <taxon>Demequina</taxon>
    </lineage>
</organism>
<dbReference type="SMART" id="SM00267">
    <property type="entry name" value="GGDEF"/>
    <property type="match status" value="1"/>
</dbReference>
<feature type="domain" description="GGDEF" evidence="2">
    <location>
        <begin position="259"/>
        <end position="388"/>
    </location>
</feature>
<dbReference type="EMBL" id="BSUN01000001">
    <property type="protein sequence ID" value="GMA34717.1"/>
    <property type="molecule type" value="Genomic_DNA"/>
</dbReference>
<dbReference type="RefSeq" id="WP_284327551.1">
    <property type="nucleotide sequence ID" value="NZ_BSUN01000001.1"/>
</dbReference>
<feature type="transmembrane region" description="Helical" evidence="1">
    <location>
        <begin position="60"/>
        <end position="81"/>
    </location>
</feature>
<reference evidence="4" key="1">
    <citation type="journal article" date="2019" name="Int. J. Syst. Evol. Microbiol.">
        <title>The Global Catalogue of Microorganisms (GCM) 10K type strain sequencing project: providing services to taxonomists for standard genome sequencing and annotation.</title>
        <authorList>
            <consortium name="The Broad Institute Genomics Platform"/>
            <consortium name="The Broad Institute Genome Sequencing Center for Infectious Disease"/>
            <person name="Wu L."/>
            <person name="Ma J."/>
        </authorList>
    </citation>
    <scope>NUCLEOTIDE SEQUENCE [LARGE SCALE GENOMIC DNA]</scope>
    <source>
        <strain evidence="4">NBRC 112299</strain>
    </source>
</reference>
<feature type="transmembrane region" description="Helical" evidence="1">
    <location>
        <begin position="37"/>
        <end position="54"/>
    </location>
</feature>
<dbReference type="NCBIfam" id="TIGR00254">
    <property type="entry name" value="GGDEF"/>
    <property type="match status" value="1"/>
</dbReference>
<dbReference type="CDD" id="cd01949">
    <property type="entry name" value="GGDEF"/>
    <property type="match status" value="1"/>
</dbReference>
<dbReference type="Pfam" id="PF00990">
    <property type="entry name" value="GGDEF"/>
    <property type="match status" value="1"/>
</dbReference>
<dbReference type="InterPro" id="IPR029787">
    <property type="entry name" value="Nucleotide_cyclase"/>
</dbReference>
<proteinExistence type="predicted"/>
<comment type="caution">
    <text evidence="3">The sequence shown here is derived from an EMBL/GenBank/DDBJ whole genome shotgun (WGS) entry which is preliminary data.</text>
</comment>
<evidence type="ECO:0000259" key="2">
    <source>
        <dbReference type="PROSITE" id="PS50887"/>
    </source>
</evidence>
<protein>
    <recommendedName>
        <fullName evidence="2">GGDEF domain-containing protein</fullName>
    </recommendedName>
</protein>
<evidence type="ECO:0000313" key="3">
    <source>
        <dbReference type="EMBL" id="GMA34717.1"/>
    </source>
</evidence>
<dbReference type="SUPFAM" id="SSF55073">
    <property type="entry name" value="Nucleotide cyclase"/>
    <property type="match status" value="1"/>
</dbReference>
<keyword evidence="1" id="KW-0812">Transmembrane</keyword>
<evidence type="ECO:0000256" key="1">
    <source>
        <dbReference type="SAM" id="Phobius"/>
    </source>
</evidence>
<name>A0ABQ6ICJ1_9MICO</name>
<evidence type="ECO:0000313" key="4">
    <source>
        <dbReference type="Proteomes" id="UP001157125"/>
    </source>
</evidence>
<dbReference type="InterPro" id="IPR050469">
    <property type="entry name" value="Diguanylate_Cyclase"/>
</dbReference>
<gene>
    <name evidence="3" type="ORF">GCM10025876_09210</name>
</gene>
<dbReference type="PROSITE" id="PS50887">
    <property type="entry name" value="GGDEF"/>
    <property type="match status" value="1"/>
</dbReference>
<feature type="transmembrane region" description="Helical" evidence="1">
    <location>
        <begin position="190"/>
        <end position="211"/>
    </location>
</feature>
<dbReference type="PANTHER" id="PTHR45138">
    <property type="entry name" value="REGULATORY COMPONENTS OF SENSORY TRANSDUCTION SYSTEM"/>
    <property type="match status" value="1"/>
</dbReference>
<feature type="transmembrane region" description="Helical" evidence="1">
    <location>
        <begin position="88"/>
        <end position="108"/>
    </location>
</feature>
<feature type="transmembrane region" description="Helical" evidence="1">
    <location>
        <begin position="6"/>
        <end position="25"/>
    </location>
</feature>
<keyword evidence="1" id="KW-0472">Membrane</keyword>
<dbReference type="PANTHER" id="PTHR45138:SF9">
    <property type="entry name" value="DIGUANYLATE CYCLASE DGCM-RELATED"/>
    <property type="match status" value="1"/>
</dbReference>
<dbReference type="Gene3D" id="3.30.70.270">
    <property type="match status" value="1"/>
</dbReference>
<feature type="transmembrane region" description="Helical" evidence="1">
    <location>
        <begin position="163"/>
        <end position="184"/>
    </location>
</feature>